<dbReference type="OMA" id="STHEPWN"/>
<dbReference type="EMBL" id="KB707138">
    <property type="protein sequence ID" value="EMR63914.1"/>
    <property type="molecule type" value="Genomic_DNA"/>
</dbReference>
<dbReference type="OrthoDB" id="408373at2759"/>
<dbReference type="Pfam" id="PF12697">
    <property type="entry name" value="Abhydrolase_6"/>
    <property type="match status" value="1"/>
</dbReference>
<accession>M7SCH9</accession>
<gene>
    <name evidence="3" type="ORF">UCREL1_9106</name>
</gene>
<dbReference type="PANTHER" id="PTHR37017:SF11">
    <property type="entry name" value="ESTERASE_LIPASE_THIOESTERASE DOMAIN-CONTAINING PROTEIN"/>
    <property type="match status" value="1"/>
</dbReference>
<protein>
    <submittedName>
        <fullName evidence="3">Putative catalytic protein</fullName>
    </submittedName>
</protein>
<dbReference type="AlphaFoldDB" id="M7SCH9"/>
<feature type="signal peptide" evidence="1">
    <location>
        <begin position="1"/>
        <end position="31"/>
    </location>
</feature>
<dbReference type="PANTHER" id="PTHR37017">
    <property type="entry name" value="AB HYDROLASE-1 DOMAIN-CONTAINING PROTEIN-RELATED"/>
    <property type="match status" value="1"/>
</dbReference>
<feature type="domain" description="AB hydrolase-1" evidence="2">
    <location>
        <begin position="29"/>
        <end position="142"/>
    </location>
</feature>
<sequence length="157" mass="17159">MELGKRKENGLAGGVFHLFFFAAFILPEGQSVPSIFGKSPNNDIRPDGRFRIKTPAQTLYNDLPPEEAEYWASKIIDQSYAVKATKLTHASYRYVPSTYVVCENDQGPPPQYQEMFAKSAGATVLRIASGHSPMLSKTEELANMVAAAAQGAMKAIS</sequence>
<evidence type="ECO:0000313" key="3">
    <source>
        <dbReference type="EMBL" id="EMR63914.1"/>
    </source>
</evidence>
<keyword evidence="1" id="KW-0732">Signal</keyword>
<feature type="chain" id="PRO_5004084459" evidence="1">
    <location>
        <begin position="32"/>
        <end position="157"/>
    </location>
</feature>
<proteinExistence type="predicted"/>
<dbReference type="InterPro" id="IPR052897">
    <property type="entry name" value="Sec-Metab_Biosynth_Hydrolase"/>
</dbReference>
<evidence type="ECO:0000259" key="2">
    <source>
        <dbReference type="Pfam" id="PF12697"/>
    </source>
</evidence>
<dbReference type="Gene3D" id="3.40.50.1820">
    <property type="entry name" value="alpha/beta hydrolase"/>
    <property type="match status" value="1"/>
</dbReference>
<dbReference type="InterPro" id="IPR000073">
    <property type="entry name" value="AB_hydrolase_1"/>
</dbReference>
<dbReference type="SUPFAM" id="SSF53474">
    <property type="entry name" value="alpha/beta-Hydrolases"/>
    <property type="match status" value="1"/>
</dbReference>
<evidence type="ECO:0000313" key="4">
    <source>
        <dbReference type="Proteomes" id="UP000012174"/>
    </source>
</evidence>
<reference evidence="4" key="1">
    <citation type="journal article" date="2013" name="Genome Announc.">
        <title>Draft genome sequence of the grapevine dieback fungus Eutypa lata UCR-EL1.</title>
        <authorList>
            <person name="Blanco-Ulate B."/>
            <person name="Rolshausen P.E."/>
            <person name="Cantu D."/>
        </authorList>
    </citation>
    <scope>NUCLEOTIDE SEQUENCE [LARGE SCALE GENOMIC DNA]</scope>
    <source>
        <strain evidence="4">UCR-EL1</strain>
    </source>
</reference>
<name>M7SCH9_EUTLA</name>
<dbReference type="InterPro" id="IPR029058">
    <property type="entry name" value="AB_hydrolase_fold"/>
</dbReference>
<evidence type="ECO:0000256" key="1">
    <source>
        <dbReference type="SAM" id="SignalP"/>
    </source>
</evidence>
<organism evidence="3 4">
    <name type="scientific">Eutypa lata (strain UCR-EL1)</name>
    <name type="common">Grapevine dieback disease fungus</name>
    <name type="synonym">Eutypa armeniacae</name>
    <dbReference type="NCBI Taxonomy" id="1287681"/>
    <lineage>
        <taxon>Eukaryota</taxon>
        <taxon>Fungi</taxon>
        <taxon>Dikarya</taxon>
        <taxon>Ascomycota</taxon>
        <taxon>Pezizomycotina</taxon>
        <taxon>Sordariomycetes</taxon>
        <taxon>Xylariomycetidae</taxon>
        <taxon>Xylariales</taxon>
        <taxon>Diatrypaceae</taxon>
        <taxon>Eutypa</taxon>
    </lineage>
</organism>
<keyword evidence="4" id="KW-1185">Reference proteome</keyword>
<dbReference type="Proteomes" id="UP000012174">
    <property type="component" value="Unassembled WGS sequence"/>
</dbReference>
<dbReference type="STRING" id="1287681.M7SCH9"/>
<dbReference type="KEGG" id="ela:UCREL1_9106"/>
<dbReference type="HOGENOM" id="CLU_1678527_0_0_1"/>